<dbReference type="AlphaFoldDB" id="A0A098G633"/>
<dbReference type="Proteomes" id="UP000032430">
    <property type="component" value="Chromosome I"/>
</dbReference>
<dbReference type="EMBL" id="LN614827">
    <property type="protein sequence ID" value="CEG56965.1"/>
    <property type="molecule type" value="Genomic_DNA"/>
</dbReference>
<evidence type="ECO:0000313" key="1">
    <source>
        <dbReference type="EMBL" id="CEG56965.1"/>
    </source>
</evidence>
<evidence type="ECO:0000313" key="2">
    <source>
        <dbReference type="Proteomes" id="UP000032430"/>
    </source>
</evidence>
<organism evidence="1 2">
    <name type="scientific">Legionella fallonii LLAP-10</name>
    <dbReference type="NCBI Taxonomy" id="1212491"/>
    <lineage>
        <taxon>Bacteria</taxon>
        <taxon>Pseudomonadati</taxon>
        <taxon>Pseudomonadota</taxon>
        <taxon>Gammaproteobacteria</taxon>
        <taxon>Legionellales</taxon>
        <taxon>Legionellaceae</taxon>
        <taxon>Legionella</taxon>
    </lineage>
</organism>
<gene>
    <name evidence="1" type="ORF">LFA_1553</name>
</gene>
<dbReference type="RefSeq" id="WP_045095539.1">
    <property type="nucleotide sequence ID" value="NZ_LN614827.1"/>
</dbReference>
<dbReference type="HOGENOM" id="CLU_2479511_0_0_6"/>
<proteinExistence type="predicted"/>
<keyword evidence="2" id="KW-1185">Reference proteome</keyword>
<protein>
    <submittedName>
        <fullName evidence="1">Uncharacterized protein</fullName>
    </submittedName>
</protein>
<accession>A0A098G633</accession>
<name>A0A098G633_9GAMM</name>
<dbReference type="KEGG" id="lfa:LFA_1553"/>
<reference evidence="2" key="1">
    <citation type="submission" date="2014-09" db="EMBL/GenBank/DDBJ databases">
        <authorList>
            <person name="Gomez-Valero L."/>
        </authorList>
    </citation>
    <scope>NUCLEOTIDE SEQUENCE [LARGE SCALE GENOMIC DNA]</scope>
    <source>
        <strain evidence="2">ATCC700992</strain>
    </source>
</reference>
<sequence length="87" mass="10305">MKTLFNKFAVDFFEKASNGQCLSALVFFDDEISNHIDHRLFDNYVDSWFTILIHEYERLPEQVKKLIDFEIDDIDIFACPSSENHLN</sequence>